<keyword evidence="2" id="KW-1185">Reference proteome</keyword>
<sequence length="80" mass="8852">MAFSQWFFEDEKLQITVETKACPVQDNTSDCGRLAQLSDAVLPDLVGDPLEQSVALQKKIWDCSAKLLALLSHLDPSQTC</sequence>
<protein>
    <submittedName>
        <fullName evidence="1">Uncharacterized protein</fullName>
    </submittedName>
</protein>
<evidence type="ECO:0000313" key="2">
    <source>
        <dbReference type="Proteomes" id="UP000092177"/>
    </source>
</evidence>
<proteinExistence type="predicted"/>
<dbReference type="VEuPathDB" id="FungiDB:CH63R_09657"/>
<evidence type="ECO:0000313" key="1">
    <source>
        <dbReference type="EMBL" id="OBR08136.1"/>
    </source>
</evidence>
<reference evidence="2" key="1">
    <citation type="journal article" date="2017" name="BMC Genomics">
        <title>Gapless genome assembly of Colletotrichum higginsianum reveals chromosome structure and association of transposable elements with secondary metabolite gene clusters.</title>
        <authorList>
            <person name="Dallery J.-F."/>
            <person name="Lapalu N."/>
            <person name="Zampounis A."/>
            <person name="Pigne S."/>
            <person name="Luyten I."/>
            <person name="Amselem J."/>
            <person name="Wittenberg A.H.J."/>
            <person name="Zhou S."/>
            <person name="de Queiroz M.V."/>
            <person name="Robin G.P."/>
            <person name="Auger A."/>
            <person name="Hainaut M."/>
            <person name="Henrissat B."/>
            <person name="Kim K.-T."/>
            <person name="Lee Y.-H."/>
            <person name="Lespinet O."/>
            <person name="Schwartz D.C."/>
            <person name="Thon M.R."/>
            <person name="O'Connell R.J."/>
        </authorList>
    </citation>
    <scope>NUCLEOTIDE SEQUENCE [LARGE SCALE GENOMIC DNA]</scope>
    <source>
        <strain evidence="2">IMI 349063</strain>
    </source>
</reference>
<dbReference type="GeneID" id="28868738"/>
<dbReference type="AlphaFoldDB" id="A0A1B7Y7X0"/>
<dbReference type="RefSeq" id="XP_018156654.1">
    <property type="nucleotide sequence ID" value="XM_018304631.1"/>
</dbReference>
<gene>
    <name evidence="1" type="ORF">CH63R_09657</name>
</gene>
<name>A0A1B7Y7X0_COLHI</name>
<organism evidence="1 2">
    <name type="scientific">Colletotrichum higginsianum (strain IMI 349063)</name>
    <name type="common">Crucifer anthracnose fungus</name>
    <dbReference type="NCBI Taxonomy" id="759273"/>
    <lineage>
        <taxon>Eukaryota</taxon>
        <taxon>Fungi</taxon>
        <taxon>Dikarya</taxon>
        <taxon>Ascomycota</taxon>
        <taxon>Pezizomycotina</taxon>
        <taxon>Sordariomycetes</taxon>
        <taxon>Hypocreomycetidae</taxon>
        <taxon>Glomerellales</taxon>
        <taxon>Glomerellaceae</taxon>
        <taxon>Colletotrichum</taxon>
        <taxon>Colletotrichum destructivum species complex</taxon>
    </lineage>
</organism>
<dbReference type="KEGG" id="chig:CH63R_09657"/>
<dbReference type="Proteomes" id="UP000092177">
    <property type="component" value="Chromosome 6"/>
</dbReference>
<comment type="caution">
    <text evidence="1">The sequence shown here is derived from an EMBL/GenBank/DDBJ whole genome shotgun (WGS) entry which is preliminary data.</text>
</comment>
<accession>A0A1B7Y7X0</accession>
<dbReference type="EMBL" id="LTAN01000006">
    <property type="protein sequence ID" value="OBR08136.1"/>
    <property type="molecule type" value="Genomic_DNA"/>
</dbReference>